<reference evidence="3" key="1">
    <citation type="journal article" date="2019" name="Nat. Commun.">
        <title>The genome of broomcorn millet.</title>
        <authorList>
            <person name="Zou C."/>
            <person name="Miki D."/>
            <person name="Li D."/>
            <person name="Tang Q."/>
            <person name="Xiao L."/>
            <person name="Rajput S."/>
            <person name="Deng P."/>
            <person name="Jia W."/>
            <person name="Huang R."/>
            <person name="Zhang M."/>
            <person name="Sun Y."/>
            <person name="Hu J."/>
            <person name="Fu X."/>
            <person name="Schnable P.S."/>
            <person name="Li F."/>
            <person name="Zhang H."/>
            <person name="Feng B."/>
            <person name="Zhu X."/>
            <person name="Liu R."/>
            <person name="Schnable J.C."/>
            <person name="Zhu J.-K."/>
            <person name="Zhang H."/>
        </authorList>
    </citation>
    <scope>NUCLEOTIDE SEQUENCE [LARGE SCALE GENOMIC DNA]</scope>
</reference>
<evidence type="ECO:0000256" key="1">
    <source>
        <dbReference type="SAM" id="MobiDB-lite"/>
    </source>
</evidence>
<sequence length="125" mass="13458">MALTCLMHSTTHGAANHGRHGCWRSMPMHGSRLAQHHPLVVLRADGVVPLRGAGGRDHPGPWKVAAVEPHRRRRPDDVAAPRRLLHASCAVDEASAQQGGGEEEEEEEHGGCGAPAGATHHFWQN</sequence>
<dbReference type="EMBL" id="PQIB02000015">
    <property type="protein sequence ID" value="RLM66584.1"/>
    <property type="molecule type" value="Genomic_DNA"/>
</dbReference>
<accession>A0A3L6PZ57</accession>
<organism evidence="2 3">
    <name type="scientific">Panicum miliaceum</name>
    <name type="common">Proso millet</name>
    <name type="synonym">Broomcorn millet</name>
    <dbReference type="NCBI Taxonomy" id="4540"/>
    <lineage>
        <taxon>Eukaryota</taxon>
        <taxon>Viridiplantae</taxon>
        <taxon>Streptophyta</taxon>
        <taxon>Embryophyta</taxon>
        <taxon>Tracheophyta</taxon>
        <taxon>Spermatophyta</taxon>
        <taxon>Magnoliopsida</taxon>
        <taxon>Liliopsida</taxon>
        <taxon>Poales</taxon>
        <taxon>Poaceae</taxon>
        <taxon>PACMAD clade</taxon>
        <taxon>Panicoideae</taxon>
        <taxon>Panicodae</taxon>
        <taxon>Paniceae</taxon>
        <taxon>Panicinae</taxon>
        <taxon>Panicum</taxon>
        <taxon>Panicum sect. Panicum</taxon>
    </lineage>
</organism>
<dbReference type="Proteomes" id="UP000275267">
    <property type="component" value="Unassembled WGS sequence"/>
</dbReference>
<feature type="region of interest" description="Disordered" evidence="1">
    <location>
        <begin position="91"/>
        <end position="125"/>
    </location>
</feature>
<evidence type="ECO:0000313" key="2">
    <source>
        <dbReference type="EMBL" id="RLM66584.1"/>
    </source>
</evidence>
<comment type="caution">
    <text evidence="2">The sequence shown here is derived from an EMBL/GenBank/DDBJ whole genome shotgun (WGS) entry which is preliminary data.</text>
</comment>
<keyword evidence="3" id="KW-1185">Reference proteome</keyword>
<evidence type="ECO:0000313" key="3">
    <source>
        <dbReference type="Proteomes" id="UP000275267"/>
    </source>
</evidence>
<gene>
    <name evidence="2" type="ORF">C2845_PM16G24910</name>
</gene>
<protein>
    <submittedName>
        <fullName evidence="2">Uncharacterized protein</fullName>
    </submittedName>
</protein>
<dbReference type="AlphaFoldDB" id="A0A3L6PZ57"/>
<name>A0A3L6PZ57_PANMI</name>
<proteinExistence type="predicted"/>